<dbReference type="EMBL" id="CP072757">
    <property type="protein sequence ID" value="QUC21929.1"/>
    <property type="molecule type" value="Genomic_DNA"/>
</dbReference>
<feature type="region of interest" description="Disordered" evidence="1">
    <location>
        <begin position="46"/>
        <end position="119"/>
    </location>
</feature>
<protein>
    <submittedName>
        <fullName evidence="2">Uncharacterized protein</fullName>
    </submittedName>
</protein>
<sequence length="199" mass="21536">MLRLDGFHGGGGRAALGVASHAESESWVAESLVSINQVTAGIGSFTPPARLTNKGRAHRNGGKIKNLDPPSPTHPVCTHGPRPKTCRLGSAVKQSGKREDGRQATHPSERNRLRRPARKRLTTTLSQGDMSRQVCRVEAFPVASPPVFCPGVSCVGDSPQTRPAVSSWAQQHQSPLWPESERARVKGPSEPKRSTRRFT</sequence>
<feature type="compositionally biased region" description="Basic residues" evidence="1">
    <location>
        <begin position="53"/>
        <end position="62"/>
    </location>
</feature>
<keyword evidence="3" id="KW-1185">Reference proteome</keyword>
<dbReference type="RefSeq" id="XP_042999602.1">
    <property type="nucleotide sequence ID" value="XM_043143667.1"/>
</dbReference>
<organism evidence="2 3">
    <name type="scientific">Ustilaginoidea virens</name>
    <name type="common">Rice false smut fungus</name>
    <name type="synonym">Villosiclava virens</name>
    <dbReference type="NCBI Taxonomy" id="1159556"/>
    <lineage>
        <taxon>Eukaryota</taxon>
        <taxon>Fungi</taxon>
        <taxon>Dikarya</taxon>
        <taxon>Ascomycota</taxon>
        <taxon>Pezizomycotina</taxon>
        <taxon>Sordariomycetes</taxon>
        <taxon>Hypocreomycetidae</taxon>
        <taxon>Hypocreales</taxon>
        <taxon>Clavicipitaceae</taxon>
        <taxon>Ustilaginoidea</taxon>
    </lineage>
</organism>
<feature type="compositionally biased region" description="Basic and acidic residues" evidence="1">
    <location>
        <begin position="179"/>
        <end position="193"/>
    </location>
</feature>
<accession>A0A8E5HVD2</accession>
<evidence type="ECO:0000313" key="3">
    <source>
        <dbReference type="Proteomes" id="UP000027002"/>
    </source>
</evidence>
<feature type="compositionally biased region" description="Basic and acidic residues" evidence="1">
    <location>
        <begin position="96"/>
        <end position="111"/>
    </location>
</feature>
<feature type="region of interest" description="Disordered" evidence="1">
    <location>
        <begin position="159"/>
        <end position="199"/>
    </location>
</feature>
<dbReference type="GeneID" id="66066947"/>
<dbReference type="KEGG" id="uvi:66066947"/>
<name>A0A8E5HVD2_USTVR</name>
<proteinExistence type="predicted"/>
<gene>
    <name evidence="2" type="ORF">UV8b_06170</name>
</gene>
<evidence type="ECO:0000256" key="1">
    <source>
        <dbReference type="SAM" id="MobiDB-lite"/>
    </source>
</evidence>
<reference evidence="2" key="1">
    <citation type="submission" date="2020-03" db="EMBL/GenBank/DDBJ databases">
        <title>A mixture of massive structural variations and highly conserved coding sequences in Ustilaginoidea virens genome.</title>
        <authorList>
            <person name="Zhang K."/>
            <person name="Zhao Z."/>
            <person name="Zhang Z."/>
            <person name="Li Y."/>
            <person name="Hsiang T."/>
            <person name="Sun W."/>
        </authorList>
    </citation>
    <scope>NUCLEOTIDE SEQUENCE</scope>
    <source>
        <strain evidence="2">UV-8b</strain>
    </source>
</reference>
<feature type="compositionally biased region" description="Polar residues" evidence="1">
    <location>
        <begin position="159"/>
        <end position="174"/>
    </location>
</feature>
<evidence type="ECO:0000313" key="2">
    <source>
        <dbReference type="EMBL" id="QUC21929.1"/>
    </source>
</evidence>
<dbReference type="AlphaFoldDB" id="A0A8E5HVD2"/>
<dbReference type="Proteomes" id="UP000027002">
    <property type="component" value="Chromosome 5"/>
</dbReference>